<evidence type="ECO:0000313" key="1">
    <source>
        <dbReference type="EMBL" id="KAG7171033.1"/>
    </source>
</evidence>
<gene>
    <name evidence="1" type="ORF">Hamer_G030111</name>
</gene>
<reference evidence="1" key="1">
    <citation type="journal article" date="2021" name="Sci. Adv.">
        <title>The American lobster genome reveals insights on longevity, neural, and immune adaptations.</title>
        <authorList>
            <person name="Polinski J.M."/>
            <person name="Zimin A.V."/>
            <person name="Clark K.F."/>
            <person name="Kohn A.B."/>
            <person name="Sadowski N."/>
            <person name="Timp W."/>
            <person name="Ptitsyn A."/>
            <person name="Khanna P."/>
            <person name="Romanova D.Y."/>
            <person name="Williams P."/>
            <person name="Greenwood S.J."/>
            <person name="Moroz L.L."/>
            <person name="Walt D.R."/>
            <person name="Bodnar A.G."/>
        </authorList>
    </citation>
    <scope>NUCLEOTIDE SEQUENCE</scope>
    <source>
        <strain evidence="1">GMGI-L3</strain>
    </source>
</reference>
<protein>
    <submittedName>
        <fullName evidence="1">Putative Inosine-5'-monophosphate dehydrogenase 1b-like 10</fullName>
    </submittedName>
</protein>
<comment type="caution">
    <text evidence="1">The sequence shown here is derived from an EMBL/GenBank/DDBJ whole genome shotgun (WGS) entry which is preliminary data.</text>
</comment>
<organism evidence="1 2">
    <name type="scientific">Homarus americanus</name>
    <name type="common">American lobster</name>
    <dbReference type="NCBI Taxonomy" id="6706"/>
    <lineage>
        <taxon>Eukaryota</taxon>
        <taxon>Metazoa</taxon>
        <taxon>Ecdysozoa</taxon>
        <taxon>Arthropoda</taxon>
        <taxon>Crustacea</taxon>
        <taxon>Multicrustacea</taxon>
        <taxon>Malacostraca</taxon>
        <taxon>Eumalacostraca</taxon>
        <taxon>Eucarida</taxon>
        <taxon>Decapoda</taxon>
        <taxon>Pleocyemata</taxon>
        <taxon>Astacidea</taxon>
        <taxon>Nephropoidea</taxon>
        <taxon>Nephropidae</taxon>
        <taxon>Homarus</taxon>
    </lineage>
</organism>
<accession>A0A8J5KF07</accession>
<dbReference type="EMBL" id="JAHLQT010013122">
    <property type="protein sequence ID" value="KAG7171033.1"/>
    <property type="molecule type" value="Genomic_DNA"/>
</dbReference>
<feature type="non-terminal residue" evidence="1">
    <location>
        <position position="208"/>
    </location>
</feature>
<dbReference type="AlphaFoldDB" id="A0A8J5KF07"/>
<keyword evidence="2" id="KW-1185">Reference proteome</keyword>
<evidence type="ECO:0000313" key="2">
    <source>
        <dbReference type="Proteomes" id="UP000747542"/>
    </source>
</evidence>
<sequence length="208" mass="24023">INRPRDSATLKELIISGEWATTSGSTPQPFLVYDNRPDSDSRVIAFANEQNLRLLARSDMWMMDGNFAMAPPKFMKLMFHKTHDNYEELFKAVLDKCRVYFLYQDPSTVILDFEQAIHQTITAVLGTEVICHGCFYHLTQASWRKIQEFGLVTIYKDSENVKLFCGLVESLALLPLEDIPAGIDYLKNAHYRWHGTLPHILRPDLRDR</sequence>
<dbReference type="Proteomes" id="UP000747542">
    <property type="component" value="Unassembled WGS sequence"/>
</dbReference>
<proteinExistence type="predicted"/>
<name>A0A8J5KF07_HOMAM</name>